<dbReference type="InterPro" id="IPR001516">
    <property type="entry name" value="Proton_antipo_N"/>
</dbReference>
<evidence type="ECO:0000256" key="6">
    <source>
        <dbReference type="ARBA" id="ARBA00022982"/>
    </source>
</evidence>
<evidence type="ECO:0000256" key="8">
    <source>
        <dbReference type="ARBA" id="ARBA00023136"/>
    </source>
</evidence>
<keyword evidence="8 10" id="KW-0472">Membrane</keyword>
<geneLocation type="mitochondrion" evidence="13"/>
<dbReference type="GO" id="GO:0016020">
    <property type="term" value="C:membrane"/>
    <property type="evidence" value="ECO:0007669"/>
    <property type="project" value="UniProtKB-SubCell"/>
</dbReference>
<feature type="transmembrane region" description="Helical" evidence="10">
    <location>
        <begin position="529"/>
        <end position="549"/>
    </location>
</feature>
<dbReference type="GO" id="GO:0003954">
    <property type="term" value="F:NADH dehydrogenase activity"/>
    <property type="evidence" value="ECO:0007669"/>
    <property type="project" value="TreeGrafter"/>
</dbReference>
<dbReference type="PANTHER" id="PTHR42829:SF2">
    <property type="entry name" value="NADH-UBIQUINONE OXIDOREDUCTASE CHAIN 5"/>
    <property type="match status" value="1"/>
</dbReference>
<comment type="subcellular location">
    <subcellularLocation>
        <location evidence="2">Membrane</location>
        <topology evidence="2">Multi-pass membrane protein</topology>
    </subcellularLocation>
</comment>
<dbReference type="EMBL" id="KU665622">
    <property type="protein sequence ID" value="APH07341.1"/>
    <property type="molecule type" value="Genomic_DNA"/>
</dbReference>
<sequence>MLILMLFLLSISSMIFSMTLLLTKKTIIIEWMIISLTNLNFEMMILMDWMSMMFLSIVMFISSMVMMYSKEYMFMEIKKKYFSMILMLFVISMILMIICPNMMSIILGWDGLGLVSYCLIIYYQSSTSFNSGMITLLTNRIGDIMLLMMIFLSMNFKSWNIKFYDFNSLMFLIFLLIMIMTKSAQIPFSMWLPAAMAAPTPVSSLVHSSTLVTAGIYILIRFNYLFTKMNWIILMIGLLTMLTSSINALFEFDLKKIIAFSTLSQLGLMMHMLAYNLPNYVFFHLISHAMFKSLLFLCSGIMIHFMLNYQDIRFMGSLIYECPMVIMFFNFANLSLCGFPFLAGFYSKDMIYEMSLNFSINPIIMILMYISISLTMMYTLRLMYFLTFNYSSFSPMSLKKDNFIMNFSILTLFFMSIIFGNLMNWLMFSSLSISILNFKLKFLIYLMMFFSLSFLFTKKNMWNLNFSSINFILTNFFLLQKNSLMIKMYLNNLSLKMFYFNETLWNEYYSKFLSKIIFKKNNFFLMKIFNNYFISIFILISFNLLIILMS</sequence>
<feature type="transmembrane region" description="Helical" evidence="10">
    <location>
        <begin position="256"/>
        <end position="277"/>
    </location>
</feature>
<comment type="function">
    <text evidence="10">Core subunit of the mitochondrial membrane respiratory chain NADH dehydrogenase (Complex I) which catalyzes electron transfer from NADH through the respiratory chain, using ubiquinone as an electron acceptor. Essential for the catalytic activity and assembly of complex I.</text>
</comment>
<evidence type="ECO:0000256" key="2">
    <source>
        <dbReference type="ARBA" id="ARBA00004141"/>
    </source>
</evidence>
<dbReference type="GO" id="GO:0015990">
    <property type="term" value="P:electron transport coupled proton transport"/>
    <property type="evidence" value="ECO:0007669"/>
    <property type="project" value="TreeGrafter"/>
</dbReference>
<reference evidence="13" key="1">
    <citation type="journal article" date="2016" name="Genet. Mol. Biol.">
        <title>The rearranged mitochondrial genome of Leptopilina boulardi (Hymenoptera: Figitidae), a parasitoid wasp of Drosophila.</title>
        <authorList>
            <person name="Oliveira D.S."/>
            <person name="Gomes T.M."/>
            <person name="Loreto E.L."/>
        </authorList>
    </citation>
    <scope>NUCLEOTIDE SEQUENCE</scope>
</reference>
<feature type="transmembrane region" description="Helical" evidence="10">
    <location>
        <begin position="289"/>
        <end position="307"/>
    </location>
</feature>
<evidence type="ECO:0000256" key="3">
    <source>
        <dbReference type="ARBA" id="ARBA00012944"/>
    </source>
</evidence>
<evidence type="ECO:0000256" key="10">
    <source>
        <dbReference type="RuleBase" id="RU003404"/>
    </source>
</evidence>
<dbReference type="Pfam" id="PF00662">
    <property type="entry name" value="Proton_antipo_N"/>
    <property type="match status" value="1"/>
</dbReference>
<evidence type="ECO:0000259" key="11">
    <source>
        <dbReference type="Pfam" id="PF00361"/>
    </source>
</evidence>
<feature type="domain" description="NADH:quinone oxidoreductase/Mrp antiporter transmembrane" evidence="11">
    <location>
        <begin position="101"/>
        <end position="368"/>
    </location>
</feature>
<dbReference type="GO" id="GO:0042773">
    <property type="term" value="P:ATP synthesis coupled electron transport"/>
    <property type="evidence" value="ECO:0007669"/>
    <property type="project" value="InterPro"/>
</dbReference>
<dbReference type="InterPro" id="IPR001750">
    <property type="entry name" value="ND/Mrp_TM"/>
</dbReference>
<protein>
    <recommendedName>
        <fullName evidence="4 10">NADH-ubiquinone oxidoreductase chain 5</fullName>
        <ecNumber evidence="3 10">7.1.1.2</ecNumber>
    </recommendedName>
</protein>
<dbReference type="GO" id="GO:0008137">
    <property type="term" value="F:NADH dehydrogenase (ubiquinone) activity"/>
    <property type="evidence" value="ECO:0007669"/>
    <property type="project" value="UniProtKB-EC"/>
</dbReference>
<dbReference type="InterPro" id="IPR003945">
    <property type="entry name" value="NU5C-like"/>
</dbReference>
<feature type="transmembrane region" description="Helical" evidence="10">
    <location>
        <begin position="232"/>
        <end position="250"/>
    </location>
</feature>
<keyword evidence="6" id="KW-0249">Electron transport</keyword>
<keyword evidence="10" id="KW-0520">NAD</keyword>
<evidence type="ECO:0000256" key="7">
    <source>
        <dbReference type="ARBA" id="ARBA00022989"/>
    </source>
</evidence>
<keyword evidence="5 10" id="KW-0812">Transmembrane</keyword>
<name>A0A1L3MYB6_9HYME</name>
<evidence type="ECO:0000259" key="12">
    <source>
        <dbReference type="Pfam" id="PF00662"/>
    </source>
</evidence>
<evidence type="ECO:0000256" key="4">
    <source>
        <dbReference type="ARBA" id="ARBA00021096"/>
    </source>
</evidence>
<feature type="transmembrane region" description="Helical" evidence="10">
    <location>
        <begin position="6"/>
        <end position="23"/>
    </location>
</feature>
<feature type="transmembrane region" description="Helical" evidence="10">
    <location>
        <begin position="403"/>
        <end position="426"/>
    </location>
</feature>
<dbReference type="PANTHER" id="PTHR42829">
    <property type="entry name" value="NADH-UBIQUINONE OXIDOREDUCTASE CHAIN 5"/>
    <property type="match status" value="1"/>
</dbReference>
<feature type="domain" description="NADH-Ubiquinone oxidoreductase (complex I) chain 5 N-terminal" evidence="12">
    <location>
        <begin position="34"/>
        <end position="76"/>
    </location>
</feature>
<keyword evidence="10" id="KW-0813">Transport</keyword>
<keyword evidence="10 13" id="KW-0496">Mitochondrion</keyword>
<gene>
    <name evidence="13" type="primary">NADH5</name>
</gene>
<accession>A0A1L3MYB6</accession>
<evidence type="ECO:0000256" key="5">
    <source>
        <dbReference type="ARBA" id="ARBA00022692"/>
    </source>
</evidence>
<feature type="transmembrane region" description="Helical" evidence="10">
    <location>
        <begin position="44"/>
        <end position="69"/>
    </location>
</feature>
<evidence type="ECO:0000256" key="9">
    <source>
        <dbReference type="ARBA" id="ARBA00049551"/>
    </source>
</evidence>
<comment type="function">
    <text evidence="1">Core subunit of the mitochondrial membrane respiratory chain NADH dehydrogenase (Complex I) that is believed to belong to the minimal assembly required for catalysis. Complex I functions in the transfer of electrons from NADH to the respiratory chain. The immediate electron acceptor for the enzyme is believed to be ubiquinone.</text>
</comment>
<dbReference type="Pfam" id="PF00361">
    <property type="entry name" value="Proton_antipo_M"/>
    <property type="match status" value="1"/>
</dbReference>
<feature type="transmembrane region" description="Helical" evidence="10">
    <location>
        <begin position="81"/>
        <end position="99"/>
    </location>
</feature>
<comment type="similarity">
    <text evidence="10">Belongs to the complex I subunit 5 family.</text>
</comment>
<feature type="transmembrane region" description="Helical" evidence="10">
    <location>
        <begin position="327"/>
        <end position="346"/>
    </location>
</feature>
<dbReference type="EC" id="7.1.1.2" evidence="3 10"/>
<proteinExistence type="inferred from homology"/>
<feature type="transmembrane region" description="Helical" evidence="10">
    <location>
        <begin position="131"/>
        <end position="152"/>
    </location>
</feature>
<comment type="catalytic activity">
    <reaction evidence="9 10">
        <text>a ubiquinone + NADH + 5 H(+)(in) = a ubiquinol + NAD(+) + 4 H(+)(out)</text>
        <dbReference type="Rhea" id="RHEA:29091"/>
        <dbReference type="Rhea" id="RHEA-COMP:9565"/>
        <dbReference type="Rhea" id="RHEA-COMP:9566"/>
        <dbReference type="ChEBI" id="CHEBI:15378"/>
        <dbReference type="ChEBI" id="CHEBI:16389"/>
        <dbReference type="ChEBI" id="CHEBI:17976"/>
        <dbReference type="ChEBI" id="CHEBI:57540"/>
        <dbReference type="ChEBI" id="CHEBI:57945"/>
        <dbReference type="EC" id="7.1.1.2"/>
    </reaction>
</comment>
<feature type="transmembrane region" description="Helical" evidence="10">
    <location>
        <begin position="462"/>
        <end position="479"/>
    </location>
</feature>
<evidence type="ECO:0000313" key="13">
    <source>
        <dbReference type="EMBL" id="APH07341.1"/>
    </source>
</evidence>
<dbReference type="AlphaFoldDB" id="A0A1L3MYB6"/>
<organism evidence="13">
    <name type="scientific">Leptopilina boulardi</name>
    <dbReference type="NCBI Taxonomy" id="63433"/>
    <lineage>
        <taxon>Eukaryota</taxon>
        <taxon>Metazoa</taxon>
        <taxon>Ecdysozoa</taxon>
        <taxon>Arthropoda</taxon>
        <taxon>Hexapoda</taxon>
        <taxon>Insecta</taxon>
        <taxon>Pterygota</taxon>
        <taxon>Neoptera</taxon>
        <taxon>Endopterygota</taxon>
        <taxon>Hymenoptera</taxon>
        <taxon>Apocrita</taxon>
        <taxon>Proctotrupomorpha</taxon>
        <taxon>Cynipoidea</taxon>
        <taxon>Figitidae</taxon>
        <taxon>Eucoilinae</taxon>
        <taxon>Leptopilina</taxon>
    </lineage>
</organism>
<keyword evidence="7 10" id="KW-1133">Transmembrane helix</keyword>
<feature type="transmembrane region" description="Helical" evidence="10">
    <location>
        <begin position="164"/>
        <end position="181"/>
    </location>
</feature>
<feature type="transmembrane region" description="Helical" evidence="10">
    <location>
        <begin position="438"/>
        <end position="456"/>
    </location>
</feature>
<dbReference type="PRINTS" id="PR01434">
    <property type="entry name" value="NADHDHGNASE5"/>
</dbReference>
<feature type="transmembrane region" description="Helical" evidence="10">
    <location>
        <begin position="358"/>
        <end position="383"/>
    </location>
</feature>
<feature type="transmembrane region" description="Helical" evidence="10">
    <location>
        <begin position="201"/>
        <end position="220"/>
    </location>
</feature>
<keyword evidence="10" id="KW-0830">Ubiquinone</keyword>
<evidence type="ECO:0000256" key="1">
    <source>
        <dbReference type="ARBA" id="ARBA00003257"/>
    </source>
</evidence>